<evidence type="ECO:0000313" key="2">
    <source>
        <dbReference type="EMBL" id="EPX81300.1"/>
    </source>
</evidence>
<organism evidence="2 3">
    <name type="scientific">Litoreibacter arenae DSM 19593</name>
    <dbReference type="NCBI Taxonomy" id="1123360"/>
    <lineage>
        <taxon>Bacteria</taxon>
        <taxon>Pseudomonadati</taxon>
        <taxon>Pseudomonadota</taxon>
        <taxon>Alphaproteobacteria</taxon>
        <taxon>Rhodobacterales</taxon>
        <taxon>Roseobacteraceae</taxon>
        <taxon>Litoreibacter</taxon>
    </lineage>
</organism>
<proteinExistence type="predicted"/>
<dbReference type="Gene3D" id="2.170.16.10">
    <property type="entry name" value="Hedgehog/Intein (Hint) domain"/>
    <property type="match status" value="1"/>
</dbReference>
<sequence length="353" mass="36862">MPSYTVYTLGASQISISGGAVLSGFTQGDGSHLAGQTITLNSNAWETVAISDDDANFNDSENGQTLDGATSYDGLTGLAGNERVEAEYTLTLEDPDGNTYTVIGFNINEPGGGTSYATVEGLAFIGGVGEFPPRGVPLTVVGTSEGPSGSTTPYSGYATPPCFTPGTRIETPSGLRLVEDIAVGDLVCTLDRGAIPVHWVGRTRLTAGDLQRQARLRPVLIERGAFGAQAPARDMMVSPQHRILLDGPAVELMFGCGEVLVPAIHLVNGRTVRQVRSDTGVEYLHLAFDGHEVVMSEGLPTESFFPGATVLRGFDASVVAELEALYPGCAVDAGTAAARQCLTGREARVLVPA</sequence>
<dbReference type="PATRIC" id="fig|1123360.3.peg.742"/>
<dbReference type="SUPFAM" id="SSF51294">
    <property type="entry name" value="Hedgehog/intein (Hint) domain"/>
    <property type="match status" value="1"/>
</dbReference>
<dbReference type="Proteomes" id="UP000015351">
    <property type="component" value="Unassembled WGS sequence"/>
</dbReference>
<dbReference type="InterPro" id="IPR028992">
    <property type="entry name" value="Hedgehog/Intein_dom"/>
</dbReference>
<dbReference type="HOGENOM" id="CLU_052810_4_0_5"/>
<comment type="caution">
    <text evidence="2">The sequence shown here is derived from an EMBL/GenBank/DDBJ whole genome shotgun (WGS) entry which is preliminary data.</text>
</comment>
<protein>
    <submittedName>
        <fullName evidence="2">Type I secretion target repeat protein</fullName>
    </submittedName>
</protein>
<dbReference type="InterPro" id="IPR036844">
    <property type="entry name" value="Hint_dom_sf"/>
</dbReference>
<reference evidence="3" key="1">
    <citation type="journal article" date="2013" name="Stand. Genomic Sci.">
        <title>Genome sequence of the Litoreibacter arenae type strain (DSM 19593(T)), a member of the Roseobacter clade isolated from sea sand.</title>
        <authorList>
            <person name="Riedel T."/>
            <person name="Fiebig A."/>
            <person name="Petersen J."/>
            <person name="Gronow S."/>
            <person name="Kyrpides N.C."/>
            <person name="Goker M."/>
            <person name="Klenk H.P."/>
        </authorList>
    </citation>
    <scope>NUCLEOTIDE SEQUENCE [LARGE SCALE GENOMIC DNA]</scope>
    <source>
        <strain evidence="3">DSM 19593</strain>
    </source>
</reference>
<dbReference type="eggNOG" id="COG2931">
    <property type="taxonomic scope" value="Bacteria"/>
</dbReference>
<evidence type="ECO:0000313" key="3">
    <source>
        <dbReference type="Proteomes" id="UP000015351"/>
    </source>
</evidence>
<keyword evidence="3" id="KW-1185">Reference proteome</keyword>
<dbReference type="EMBL" id="AONI01000006">
    <property type="protein sequence ID" value="EPX81300.1"/>
    <property type="molecule type" value="Genomic_DNA"/>
</dbReference>
<dbReference type="STRING" id="1123360.thalar_00750"/>
<accession>S9RT92</accession>
<dbReference type="Pfam" id="PF13403">
    <property type="entry name" value="Hint_2"/>
    <property type="match status" value="1"/>
</dbReference>
<feature type="domain" description="Hedgehog/Intein (Hint)" evidence="1">
    <location>
        <begin position="161"/>
        <end position="307"/>
    </location>
</feature>
<name>S9RT92_9RHOB</name>
<dbReference type="RefSeq" id="WP_021101819.1">
    <property type="nucleotide sequence ID" value="NZ_KE557312.1"/>
</dbReference>
<evidence type="ECO:0000259" key="1">
    <source>
        <dbReference type="Pfam" id="PF13403"/>
    </source>
</evidence>
<dbReference type="AlphaFoldDB" id="S9RT92"/>
<gene>
    <name evidence="2" type="ORF">thalar_00750</name>
</gene>